<reference evidence="2 3" key="1">
    <citation type="submission" date="2021-08" db="EMBL/GenBank/DDBJ databases">
        <title>Complete genome sequence of the strain Aneurinibacillus thermoaerophilus CCM 8960.</title>
        <authorList>
            <person name="Musilova J."/>
            <person name="Kourilova X."/>
            <person name="Pernicova I."/>
            <person name="Bezdicek M."/>
            <person name="Lengerova M."/>
            <person name="Obruca S."/>
            <person name="Sedlar K."/>
        </authorList>
    </citation>
    <scope>NUCLEOTIDE SEQUENCE [LARGE SCALE GENOMIC DNA]</scope>
    <source>
        <strain evidence="2 3">CCM 8960</strain>
    </source>
</reference>
<dbReference type="Gene3D" id="1.10.1900.10">
    <property type="entry name" value="c-terminal domain of poly(a) binding protein"/>
    <property type="match status" value="1"/>
</dbReference>
<sequence>MNKKNKEYYEKMLIYLRLSPIPEKRTEELLLEILDHLLIAQQEGRSAEEVFGENPEAYCEELVQSMGKYSPYSIGRFLFIFGVGLYVGFLYDGIFRLLIDPLLHRFFNLPHKTGMDVSIFLFPMFMVFAVDLVMFFLRKSTFMKLGGRILWGYFLPLAFVYIVPLVIYYFFRDELPVIPLPAWMSLLIGVLLWIIHKALFKRVKVF</sequence>
<proteinExistence type="predicted"/>
<feature type="transmembrane region" description="Helical" evidence="1">
    <location>
        <begin position="119"/>
        <end position="137"/>
    </location>
</feature>
<accession>A0ABX8Y9K0</accession>
<dbReference type="PANTHER" id="PTHR41307">
    <property type="entry name" value="MEMBRANE PROTEIN-RELATED"/>
    <property type="match status" value="1"/>
</dbReference>
<keyword evidence="1" id="KW-0472">Membrane</keyword>
<dbReference type="SUPFAM" id="SSF158560">
    <property type="entry name" value="BH3980-like"/>
    <property type="match status" value="1"/>
</dbReference>
<dbReference type="EMBL" id="CP080764">
    <property type="protein sequence ID" value="QYY42034.1"/>
    <property type="molecule type" value="Genomic_DNA"/>
</dbReference>
<dbReference type="GeneID" id="97142554"/>
<feature type="transmembrane region" description="Helical" evidence="1">
    <location>
        <begin position="77"/>
        <end position="99"/>
    </location>
</feature>
<gene>
    <name evidence="2" type="ORF">K3F53_14330</name>
</gene>
<dbReference type="Proteomes" id="UP000826616">
    <property type="component" value="Chromosome"/>
</dbReference>
<feature type="transmembrane region" description="Helical" evidence="1">
    <location>
        <begin position="149"/>
        <end position="171"/>
    </location>
</feature>
<keyword evidence="1" id="KW-0812">Transmembrane</keyword>
<dbReference type="PANTHER" id="PTHR41307:SF1">
    <property type="entry name" value="MEMBRANE PROTEIN"/>
    <property type="match status" value="1"/>
</dbReference>
<evidence type="ECO:0000313" key="3">
    <source>
        <dbReference type="Proteomes" id="UP000826616"/>
    </source>
</evidence>
<feature type="transmembrane region" description="Helical" evidence="1">
    <location>
        <begin position="177"/>
        <end position="195"/>
    </location>
</feature>
<dbReference type="InterPro" id="IPR009214">
    <property type="entry name" value="DUF1129"/>
</dbReference>
<protein>
    <submittedName>
        <fullName evidence="2">DUF1129 family protein</fullName>
    </submittedName>
</protein>
<dbReference type="RefSeq" id="WP_162264999.1">
    <property type="nucleotide sequence ID" value="NZ_CP080764.1"/>
</dbReference>
<dbReference type="Pfam" id="PF06570">
    <property type="entry name" value="DUF1129"/>
    <property type="match status" value="1"/>
</dbReference>
<evidence type="ECO:0000313" key="2">
    <source>
        <dbReference type="EMBL" id="QYY42034.1"/>
    </source>
</evidence>
<organism evidence="2 3">
    <name type="scientific">Aneurinibacillus thermoaerophilus</name>
    <dbReference type="NCBI Taxonomy" id="143495"/>
    <lineage>
        <taxon>Bacteria</taxon>
        <taxon>Bacillati</taxon>
        <taxon>Bacillota</taxon>
        <taxon>Bacilli</taxon>
        <taxon>Bacillales</taxon>
        <taxon>Paenibacillaceae</taxon>
        <taxon>Aneurinibacillus group</taxon>
        <taxon>Aneurinibacillus</taxon>
    </lineage>
</organism>
<keyword evidence="1" id="KW-1133">Transmembrane helix</keyword>
<keyword evidence="3" id="KW-1185">Reference proteome</keyword>
<name>A0ABX8Y9K0_ANETH</name>
<evidence type="ECO:0000256" key="1">
    <source>
        <dbReference type="SAM" id="Phobius"/>
    </source>
</evidence>